<proteinExistence type="predicted"/>
<keyword evidence="1" id="KW-1133">Transmembrane helix</keyword>
<feature type="transmembrane region" description="Helical" evidence="1">
    <location>
        <begin position="27"/>
        <end position="47"/>
    </location>
</feature>
<protein>
    <recommendedName>
        <fullName evidence="4">Secreted protein</fullName>
    </recommendedName>
</protein>
<dbReference type="EMBL" id="BAAAUX010000007">
    <property type="protein sequence ID" value="GAA2781652.1"/>
    <property type="molecule type" value="Genomic_DNA"/>
</dbReference>
<evidence type="ECO:0008006" key="4">
    <source>
        <dbReference type="Google" id="ProtNLM"/>
    </source>
</evidence>
<evidence type="ECO:0000313" key="3">
    <source>
        <dbReference type="Proteomes" id="UP001500979"/>
    </source>
</evidence>
<dbReference type="Proteomes" id="UP001500979">
    <property type="component" value="Unassembled WGS sequence"/>
</dbReference>
<keyword evidence="1" id="KW-0812">Transmembrane</keyword>
<reference evidence="2 3" key="1">
    <citation type="journal article" date="2019" name="Int. J. Syst. Evol. Microbiol.">
        <title>The Global Catalogue of Microorganisms (GCM) 10K type strain sequencing project: providing services to taxonomists for standard genome sequencing and annotation.</title>
        <authorList>
            <consortium name="The Broad Institute Genomics Platform"/>
            <consortium name="The Broad Institute Genome Sequencing Center for Infectious Disease"/>
            <person name="Wu L."/>
            <person name="Ma J."/>
        </authorList>
    </citation>
    <scope>NUCLEOTIDE SEQUENCE [LARGE SCALE GENOMIC DNA]</scope>
    <source>
        <strain evidence="2 3">JCM 9383</strain>
    </source>
</reference>
<accession>A0ABN3V786</accession>
<evidence type="ECO:0000256" key="1">
    <source>
        <dbReference type="SAM" id="Phobius"/>
    </source>
</evidence>
<keyword evidence="1" id="KW-0472">Membrane</keyword>
<evidence type="ECO:0000313" key="2">
    <source>
        <dbReference type="EMBL" id="GAA2781652.1"/>
    </source>
</evidence>
<sequence>MKAIALLLSVGMVAGLAGTYLAEAGVPLWVVGLAVLVVLAVPMVAAVRADRKR</sequence>
<keyword evidence="3" id="KW-1185">Reference proteome</keyword>
<comment type="caution">
    <text evidence="2">The sequence shown here is derived from an EMBL/GenBank/DDBJ whole genome shotgun (WGS) entry which is preliminary data.</text>
</comment>
<name>A0ABN3V786_9PSEU</name>
<organism evidence="2 3">
    <name type="scientific">Saccharopolyspora taberi</name>
    <dbReference type="NCBI Taxonomy" id="60895"/>
    <lineage>
        <taxon>Bacteria</taxon>
        <taxon>Bacillati</taxon>
        <taxon>Actinomycetota</taxon>
        <taxon>Actinomycetes</taxon>
        <taxon>Pseudonocardiales</taxon>
        <taxon>Pseudonocardiaceae</taxon>
        <taxon>Saccharopolyspora</taxon>
    </lineage>
</organism>
<gene>
    <name evidence="2" type="ORF">GCM10010470_14480</name>
</gene>